<name>A0A850HGC7_9SPHN</name>
<proteinExistence type="predicted"/>
<dbReference type="Pfam" id="PF03797">
    <property type="entry name" value="Autotransporter"/>
    <property type="match status" value="1"/>
</dbReference>
<feature type="domain" description="Autotransporter" evidence="3">
    <location>
        <begin position="816"/>
        <end position="1077"/>
    </location>
</feature>
<sequence>MTHYSLSKGALLLTGVAGLALTAGPAQAATGSISNIGATDRPATNQCRISFQTIATGVVADSGSTDRYAVTLEQSSGLVERQFNDGVQVGFSETEPRILDTASSPIRDQRSVKIRERTTGPLLGDIDSVNIPRSVLIAAGGNCALSAPNTAPVIDAGPDQTQAPSNFQLVGSSFDAENDAIAFNWTQVSGPTAIINSPTSRTTSVSGPTVSSPTTLVFQLEGTDAALETVTDTVSVTVLPNQAPVVDAGPDQTIAGDSTVTLAGSATDQDNDPLIIQWTQTGGANVTLSDPSALNPTFTAPPRARDDEVLTFELSANDGTVTTTDTVTITVAGNEAPNVVAVINPTSGLGNSQFTLDGSGTTDPEGDQILYVWSQVSGPIGTIANPNAAVTTFTAPQAGVGVNQTLTFQLTAVDTFDESDSETASATLLANSAPVADAGADQSVGGNSVVTLDGSGSTDPENDPLTFTWSQTAGANVTLSDINAVQPTFTTPPATGQDQTFEFELLVEDRSSGGTSNSGGKSRFAPPPTSSTDTVVITVLANRPPVANAGPDQGPVDAGQTVTLDGTGSSDPDNEALTYTWVQTSGDAVTLSDPNSAQPTFVAPNVNGAVTFELTVSDGSFFARDTVSVELRAIGSITIVQQIIGSDTQVAFTSSLAALTTTLSTSDGTAQVSAQNVPVGTYTVTAADLTSLGIGITDITCSDSDSIGDLATRTATIELSAGEDVTCTFSSANSREAAQAAIYNFLTGRNQLILSHQPDLQRRLDRLADRSIGRQSGSVNAYGVPIPGSEKLPLQASMMDGQARFSTSMGMAIGGASERKFDVWAEAYLSRASIGIQDADFRILHVGADVKLADSILVGGILQLDDYSDRGEFEVGEAEGDGWMVGPYVTAQLAPQLYLEARAAWGSSDNRVSPLADIVDAFDTDRSLYSGSLFGELEVGDDTVLRPELTVRHFSEKQKAYTDSFGITVSAQTVDQGDVSFKPRLSHLIELESGWSLRPFGVIEGIYTFGTEPDGALANIVPTAFSDAFGGVRARVEGGVDIFSKGGIRASVSGFHDGIGASEFSNTGVHIGLSFGF</sequence>
<dbReference type="SUPFAM" id="SSF49299">
    <property type="entry name" value="PKD domain"/>
    <property type="match status" value="1"/>
</dbReference>
<gene>
    <name evidence="4" type="ORF">HUO12_02405</name>
</gene>
<dbReference type="InterPro" id="IPR035986">
    <property type="entry name" value="PKD_dom_sf"/>
</dbReference>
<feature type="chain" id="PRO_5033038425" evidence="2">
    <location>
        <begin position="29"/>
        <end position="1077"/>
    </location>
</feature>
<dbReference type="SUPFAM" id="SSF103515">
    <property type="entry name" value="Autotransporter"/>
    <property type="match status" value="1"/>
</dbReference>
<dbReference type="PANTHER" id="PTHR46182">
    <property type="entry name" value="FI19480P1"/>
    <property type="match status" value="1"/>
</dbReference>
<keyword evidence="2" id="KW-0732">Signal</keyword>
<evidence type="ECO:0000259" key="3">
    <source>
        <dbReference type="PROSITE" id="PS51208"/>
    </source>
</evidence>
<evidence type="ECO:0000313" key="4">
    <source>
        <dbReference type="EMBL" id="NVE93742.1"/>
    </source>
</evidence>
<evidence type="ECO:0000256" key="2">
    <source>
        <dbReference type="SAM" id="SignalP"/>
    </source>
</evidence>
<dbReference type="Gene3D" id="2.40.128.130">
    <property type="entry name" value="Autotransporter beta-domain"/>
    <property type="match status" value="1"/>
</dbReference>
<feature type="compositionally biased region" description="Polar residues" evidence="1">
    <location>
        <begin position="560"/>
        <end position="571"/>
    </location>
</feature>
<comment type="caution">
    <text evidence="4">The sequence shown here is derived from an EMBL/GenBank/DDBJ whole genome shotgun (WGS) entry which is preliminary data.</text>
</comment>
<feature type="signal peptide" evidence="2">
    <location>
        <begin position="1"/>
        <end position="28"/>
    </location>
</feature>
<dbReference type="Proteomes" id="UP000546031">
    <property type="component" value="Unassembled WGS sequence"/>
</dbReference>
<dbReference type="InterPro" id="IPR005546">
    <property type="entry name" value="Autotransporte_beta"/>
</dbReference>
<organism evidence="4 5">
    <name type="scientific">Altererythrobacter lutimaris</name>
    <dbReference type="NCBI Taxonomy" id="2743979"/>
    <lineage>
        <taxon>Bacteria</taxon>
        <taxon>Pseudomonadati</taxon>
        <taxon>Pseudomonadota</taxon>
        <taxon>Alphaproteobacteria</taxon>
        <taxon>Sphingomonadales</taxon>
        <taxon>Erythrobacteraceae</taxon>
        <taxon>Altererythrobacter</taxon>
    </lineage>
</organism>
<dbReference type="InterPro" id="IPR036709">
    <property type="entry name" value="Autotransporte_beta_dom_sf"/>
</dbReference>
<dbReference type="PANTHER" id="PTHR46182:SF2">
    <property type="entry name" value="FI19480P1"/>
    <property type="match status" value="1"/>
</dbReference>
<dbReference type="Pfam" id="PF22352">
    <property type="entry name" value="K319L-like_PKD"/>
    <property type="match status" value="5"/>
</dbReference>
<feature type="region of interest" description="Disordered" evidence="1">
    <location>
        <begin position="544"/>
        <end position="574"/>
    </location>
</feature>
<accession>A0A850HGC7</accession>
<dbReference type="InterPro" id="IPR029865">
    <property type="entry name" value="KIAA0319-like"/>
</dbReference>
<dbReference type="EMBL" id="JABWTA010000001">
    <property type="protein sequence ID" value="NVE93742.1"/>
    <property type="molecule type" value="Genomic_DNA"/>
</dbReference>
<feature type="region of interest" description="Disordered" evidence="1">
    <location>
        <begin position="510"/>
        <end position="531"/>
    </location>
</feature>
<evidence type="ECO:0000256" key="1">
    <source>
        <dbReference type="SAM" id="MobiDB-lite"/>
    </source>
</evidence>
<dbReference type="Gene3D" id="2.60.40.10">
    <property type="entry name" value="Immunoglobulins"/>
    <property type="match status" value="5"/>
</dbReference>
<dbReference type="GO" id="GO:0016020">
    <property type="term" value="C:membrane"/>
    <property type="evidence" value="ECO:0007669"/>
    <property type="project" value="TreeGrafter"/>
</dbReference>
<evidence type="ECO:0000313" key="5">
    <source>
        <dbReference type="Proteomes" id="UP000546031"/>
    </source>
</evidence>
<dbReference type="RefSeq" id="WP_176272091.1">
    <property type="nucleotide sequence ID" value="NZ_JABWTA010000001.1"/>
</dbReference>
<feature type="compositionally biased region" description="Low complexity" evidence="1">
    <location>
        <begin position="512"/>
        <end position="522"/>
    </location>
</feature>
<dbReference type="InterPro" id="IPR013783">
    <property type="entry name" value="Ig-like_fold"/>
</dbReference>
<dbReference type="GO" id="GO:0031410">
    <property type="term" value="C:cytoplasmic vesicle"/>
    <property type="evidence" value="ECO:0007669"/>
    <property type="project" value="TreeGrafter"/>
</dbReference>
<dbReference type="AlphaFoldDB" id="A0A850HGC7"/>
<keyword evidence="5" id="KW-1185">Reference proteome</keyword>
<dbReference type="PROSITE" id="PS51208">
    <property type="entry name" value="AUTOTRANSPORTER"/>
    <property type="match status" value="1"/>
</dbReference>
<reference evidence="4 5" key="1">
    <citation type="submission" date="2020-06" db="EMBL/GenBank/DDBJ databases">
        <title>Altererythrobacter lutimaris sp. nov., a marine bacterium isolated from a tidal flat.</title>
        <authorList>
            <person name="Kim D."/>
            <person name="Yoo Y."/>
            <person name="Kim J.-J."/>
        </authorList>
    </citation>
    <scope>NUCLEOTIDE SEQUENCE [LARGE SCALE GENOMIC DNA]</scope>
    <source>
        <strain evidence="4 5">JGD-16</strain>
    </source>
</reference>
<dbReference type="SMART" id="SM00869">
    <property type="entry name" value="Autotransporter"/>
    <property type="match status" value="1"/>
</dbReference>
<protein>
    <submittedName>
        <fullName evidence="4">Autotransporter domain-containing protein</fullName>
    </submittedName>
</protein>